<organism evidence="2 3">
    <name type="scientific">Mytilus coruscus</name>
    <name type="common">Sea mussel</name>
    <dbReference type="NCBI Taxonomy" id="42192"/>
    <lineage>
        <taxon>Eukaryota</taxon>
        <taxon>Metazoa</taxon>
        <taxon>Spiralia</taxon>
        <taxon>Lophotrochozoa</taxon>
        <taxon>Mollusca</taxon>
        <taxon>Bivalvia</taxon>
        <taxon>Autobranchia</taxon>
        <taxon>Pteriomorphia</taxon>
        <taxon>Mytilida</taxon>
        <taxon>Mytiloidea</taxon>
        <taxon>Mytilidae</taxon>
        <taxon>Mytilinae</taxon>
        <taxon>Mytilus</taxon>
    </lineage>
</organism>
<dbReference type="CDD" id="cd01650">
    <property type="entry name" value="RT_nLTR_like"/>
    <property type="match status" value="1"/>
</dbReference>
<dbReference type="PANTHER" id="PTHR19446">
    <property type="entry name" value="REVERSE TRANSCRIPTASES"/>
    <property type="match status" value="1"/>
</dbReference>
<keyword evidence="3" id="KW-1185">Reference proteome</keyword>
<dbReference type="Pfam" id="PF00078">
    <property type="entry name" value="RVT_1"/>
    <property type="match status" value="1"/>
</dbReference>
<dbReference type="Proteomes" id="UP000507470">
    <property type="component" value="Unassembled WGS sequence"/>
</dbReference>
<gene>
    <name evidence="2" type="ORF">MCOR_56208</name>
</gene>
<feature type="domain" description="Reverse transcriptase" evidence="1">
    <location>
        <begin position="278"/>
        <end position="552"/>
    </location>
</feature>
<dbReference type="InterPro" id="IPR000477">
    <property type="entry name" value="RT_dom"/>
</dbReference>
<evidence type="ECO:0000313" key="3">
    <source>
        <dbReference type="Proteomes" id="UP000507470"/>
    </source>
</evidence>
<dbReference type="OrthoDB" id="6159030at2759"/>
<name>A0A6J8EUH0_MYTCO</name>
<evidence type="ECO:0000259" key="1">
    <source>
        <dbReference type="PROSITE" id="PS50878"/>
    </source>
</evidence>
<proteinExistence type="predicted"/>
<dbReference type="PROSITE" id="PS50878">
    <property type="entry name" value="RT_POL"/>
    <property type="match status" value="1"/>
</dbReference>
<protein>
    <recommendedName>
        <fullName evidence="1">Reverse transcriptase domain-containing protein</fullName>
    </recommendedName>
</protein>
<accession>A0A6J8EUH0</accession>
<dbReference type="EMBL" id="CACVKT020009997">
    <property type="protein sequence ID" value="CAC5424289.1"/>
    <property type="molecule type" value="Genomic_DNA"/>
</dbReference>
<reference evidence="2 3" key="1">
    <citation type="submission" date="2020-06" db="EMBL/GenBank/DDBJ databases">
        <authorList>
            <person name="Li R."/>
            <person name="Bekaert M."/>
        </authorList>
    </citation>
    <scope>NUCLEOTIDE SEQUENCE [LARGE SCALE GENOMIC DNA]</scope>
    <source>
        <strain evidence="3">wild</strain>
    </source>
</reference>
<evidence type="ECO:0000313" key="2">
    <source>
        <dbReference type="EMBL" id="CAC5424289.1"/>
    </source>
</evidence>
<sequence>MKGITQYNGVDKIIKIAAQIHAVTMDNVRILPQVTDVPVNRDTQVTTVRKLTVSTKVMQGFCVCKSSKVALYRARNKGTITGYSYAVSQNLWTLEYPSGQINETTIESYYDEIINSIKTAEIETLPRINYKCYMKPYWNDNLTLLSNNMRSARKEWINQCHCHENNCEAFVRYKNTKRLFRAALRKAFDEFESSTARKLEKEIDIDKKHAWNILDRRNKKSSGCMALKKDGILYTDPDDIWDIWLKCNKACGHDDIAYEHLRFGGKLLMKHLCYLFNLILRYAYVPKEWHKSMIIFLYKGDNKSRTDTISYRGISLVPSITKVFEKLTDIKLSSIRTDFPNGQQVAYQKLLSSLNASFNLQEVTLHHIEKNGTINIVLLDSTKAFETVPHDGLRLKLHEYGAHGKLWLLLDSMYTNLYGAVSSNGKLSKWLELKRGIRQGSSLSAKLYLIMLIFINDLINELESSKEGAFFHDLNASSPVQADDIALIATNCVSTQRMVTICENYSNMWGFTFSPAKSKLLQFGKRRTSTRTYLYQEPINYVTSARHIGLQLDTSLKTMDINLKACRTLRSTTTSVIRLGIHPAIVNPIVCAKIIRQLCYPKALYDCELWGKLTCTETLMFERTHHYICKFIQGLPRRTRSDMCLSSLGWLSIESFICERKLLFFGRTCHLPNFVCVNFINSSCKLLQKSNCY</sequence>
<dbReference type="AlphaFoldDB" id="A0A6J8EUH0"/>